<protein>
    <submittedName>
        <fullName evidence="2">AKTx</fullName>
    </submittedName>
</protein>
<proteinExistence type="predicted"/>
<dbReference type="AlphaFoldDB" id="A0A1W7RB28"/>
<keyword evidence="1" id="KW-0732">Signal</keyword>
<evidence type="ECO:0000313" key="2">
    <source>
        <dbReference type="EMBL" id="JAV48350.1"/>
    </source>
</evidence>
<name>A0A1W7RB28_9SCOR</name>
<feature type="chain" id="PRO_5013094510" evidence="1">
    <location>
        <begin position="22"/>
        <end position="69"/>
    </location>
</feature>
<reference evidence="2" key="1">
    <citation type="submission" date="2016-11" db="EMBL/GenBank/DDBJ databases">
        <title>Venom-gland transcriptomics and venom proteomics of the black-back scorpion (Hadrurus spadix) reveal detectability challenges and an unexplored realm of animal toxin diversity.</title>
        <authorList>
            <person name="Rokyta D.R."/>
            <person name="Ward M.J."/>
        </authorList>
    </citation>
    <scope>NUCLEOTIDE SEQUENCE</scope>
    <source>
        <tissue evidence="2">Venom gland</tissue>
    </source>
</reference>
<accession>A0A1W7RB28</accession>
<evidence type="ECO:0000256" key="1">
    <source>
        <dbReference type="SAM" id="SignalP"/>
    </source>
</evidence>
<organism evidence="2">
    <name type="scientific">Hadrurus spadix</name>
    <dbReference type="NCBI Taxonomy" id="141984"/>
    <lineage>
        <taxon>Eukaryota</taxon>
        <taxon>Metazoa</taxon>
        <taxon>Ecdysozoa</taxon>
        <taxon>Arthropoda</taxon>
        <taxon>Chelicerata</taxon>
        <taxon>Arachnida</taxon>
        <taxon>Scorpiones</taxon>
        <taxon>Iurida</taxon>
        <taxon>Iuroidea</taxon>
        <taxon>Hadrurus</taxon>
    </lineage>
</organism>
<dbReference type="EMBL" id="GFAH01000039">
    <property type="protein sequence ID" value="JAV48350.1"/>
    <property type="molecule type" value="Transcribed_RNA"/>
</dbReference>
<feature type="signal peptide" evidence="1">
    <location>
        <begin position="1"/>
        <end position="21"/>
    </location>
</feature>
<sequence length="69" mass="7848">MNTKFILMMFMITAVILVSEAKIHLRILCVEMKYCERICRAKGCKHDNCIRASSGIIGCDCTNCRQCSK</sequence>